<accession>A0ABR3F949</accession>
<name>A0ABR3F949_9AGAR</name>
<reference evidence="1 2" key="1">
    <citation type="submission" date="2024-02" db="EMBL/GenBank/DDBJ databases">
        <title>A draft genome for the cacao thread blight pathogen Marasmius crinis-equi.</title>
        <authorList>
            <person name="Cohen S.P."/>
            <person name="Baruah I.K."/>
            <person name="Amoako-Attah I."/>
            <person name="Bukari Y."/>
            <person name="Meinhardt L.W."/>
            <person name="Bailey B.A."/>
        </authorList>
    </citation>
    <scope>NUCLEOTIDE SEQUENCE [LARGE SCALE GENOMIC DNA]</scope>
    <source>
        <strain evidence="1 2">GH-76</strain>
    </source>
</reference>
<dbReference type="Gene3D" id="3.80.10.10">
    <property type="entry name" value="Ribonuclease Inhibitor"/>
    <property type="match status" value="1"/>
</dbReference>
<evidence type="ECO:0000313" key="2">
    <source>
        <dbReference type="Proteomes" id="UP001465976"/>
    </source>
</evidence>
<dbReference type="SUPFAM" id="SSF52047">
    <property type="entry name" value="RNI-like"/>
    <property type="match status" value="1"/>
</dbReference>
<keyword evidence="2" id="KW-1185">Reference proteome</keyword>
<organism evidence="1 2">
    <name type="scientific">Marasmius crinis-equi</name>
    <dbReference type="NCBI Taxonomy" id="585013"/>
    <lineage>
        <taxon>Eukaryota</taxon>
        <taxon>Fungi</taxon>
        <taxon>Dikarya</taxon>
        <taxon>Basidiomycota</taxon>
        <taxon>Agaricomycotina</taxon>
        <taxon>Agaricomycetes</taxon>
        <taxon>Agaricomycetidae</taxon>
        <taxon>Agaricales</taxon>
        <taxon>Marasmiineae</taxon>
        <taxon>Marasmiaceae</taxon>
        <taxon>Marasmius</taxon>
    </lineage>
</organism>
<protein>
    <recommendedName>
        <fullName evidence="3">FBD domain-containing protein</fullName>
    </recommendedName>
</protein>
<sequence length="395" mass="44017">MLLDLTLTLPPLSKSVTLPSRFFGKVAAASHGIRHVHLHGLDPRSFPFSHLTTLNLRRPDYFDRLSLDQLLVILRNSPDLEVLRLEECLGVSEDPPISVENPVKFPRLRRLRLGYSPAMSCKVFRHIYFPNVEDIFLGLSRTSEQADSLLDTMELLASSLSPDSLSSFHLAKLDVPRSLIIQVSPYGESQIMTFACSPRKHMARGAKDVDKAIFTVLQGSIFTKFRVTCLDIESPECHIPTDIVRKHFGHSKCLEQLVLVGEAVAATFINTLGRHIEDDEAPHPSQTPTFAFPSLNKLHFVDADLCNDIDYSKVSAFSDSPVVPLARGIGLVQFLIASLRLRMDASKEGGFAVGTIDVEEPTEELEEKALALIEEAVDPYYIDNSRGYGRLRIPL</sequence>
<dbReference type="EMBL" id="JBAHYK010000715">
    <property type="protein sequence ID" value="KAL0571798.1"/>
    <property type="molecule type" value="Genomic_DNA"/>
</dbReference>
<dbReference type="InterPro" id="IPR032675">
    <property type="entry name" value="LRR_dom_sf"/>
</dbReference>
<proteinExistence type="predicted"/>
<evidence type="ECO:0008006" key="3">
    <source>
        <dbReference type="Google" id="ProtNLM"/>
    </source>
</evidence>
<evidence type="ECO:0000313" key="1">
    <source>
        <dbReference type="EMBL" id="KAL0571798.1"/>
    </source>
</evidence>
<dbReference type="Proteomes" id="UP001465976">
    <property type="component" value="Unassembled WGS sequence"/>
</dbReference>
<gene>
    <name evidence="1" type="ORF">V5O48_010160</name>
</gene>
<comment type="caution">
    <text evidence="1">The sequence shown here is derived from an EMBL/GenBank/DDBJ whole genome shotgun (WGS) entry which is preliminary data.</text>
</comment>